<protein>
    <submittedName>
        <fullName evidence="1">Uncharacterized protein</fullName>
    </submittedName>
</protein>
<keyword evidence="2" id="KW-1185">Reference proteome</keyword>
<comment type="caution">
    <text evidence="1">The sequence shown here is derived from an EMBL/GenBank/DDBJ whole genome shotgun (WGS) entry which is preliminary data.</text>
</comment>
<evidence type="ECO:0000313" key="2">
    <source>
        <dbReference type="Proteomes" id="UP000276133"/>
    </source>
</evidence>
<organism evidence="1 2">
    <name type="scientific">Brachionus plicatilis</name>
    <name type="common">Marine rotifer</name>
    <name type="synonym">Brachionus muelleri</name>
    <dbReference type="NCBI Taxonomy" id="10195"/>
    <lineage>
        <taxon>Eukaryota</taxon>
        <taxon>Metazoa</taxon>
        <taxon>Spiralia</taxon>
        <taxon>Gnathifera</taxon>
        <taxon>Rotifera</taxon>
        <taxon>Eurotatoria</taxon>
        <taxon>Monogononta</taxon>
        <taxon>Pseudotrocha</taxon>
        <taxon>Ploima</taxon>
        <taxon>Brachionidae</taxon>
        <taxon>Brachionus</taxon>
    </lineage>
</organism>
<dbReference type="AlphaFoldDB" id="A0A3M7RGP4"/>
<sequence length="88" mass="10137">MVARPLRHLETGEFSGELARQIYQQDNEAVLQGTLVSDCLFEFFVDGMSGTREQVRFQFCAKVTLDYQDFFVLISLAQEFIEGFQETT</sequence>
<name>A0A3M7RGP4_BRAPC</name>
<dbReference type="EMBL" id="REGN01003423">
    <property type="protein sequence ID" value="RNA22627.1"/>
    <property type="molecule type" value="Genomic_DNA"/>
</dbReference>
<dbReference type="Proteomes" id="UP000276133">
    <property type="component" value="Unassembled WGS sequence"/>
</dbReference>
<reference evidence="1 2" key="1">
    <citation type="journal article" date="2018" name="Sci. Rep.">
        <title>Genomic signatures of local adaptation to the degree of environmental predictability in rotifers.</title>
        <authorList>
            <person name="Franch-Gras L."/>
            <person name="Hahn C."/>
            <person name="Garcia-Roger E.M."/>
            <person name="Carmona M.J."/>
            <person name="Serra M."/>
            <person name="Gomez A."/>
        </authorList>
    </citation>
    <scope>NUCLEOTIDE SEQUENCE [LARGE SCALE GENOMIC DNA]</scope>
    <source>
        <strain evidence="1">HYR1</strain>
    </source>
</reference>
<proteinExistence type="predicted"/>
<gene>
    <name evidence="1" type="ORF">BpHYR1_002570</name>
</gene>
<accession>A0A3M7RGP4</accession>
<evidence type="ECO:0000313" key="1">
    <source>
        <dbReference type="EMBL" id="RNA22627.1"/>
    </source>
</evidence>